<evidence type="ECO:0000313" key="2">
    <source>
        <dbReference type="Proteomes" id="UP000256970"/>
    </source>
</evidence>
<dbReference type="Proteomes" id="UP000256970">
    <property type="component" value="Unassembled WGS sequence"/>
</dbReference>
<name>A0A383VHY2_TETOB</name>
<gene>
    <name evidence="1" type="ORF">BQ4739_LOCUS5300</name>
</gene>
<sequence>MPIGIISISIIVITIISSRGSSSSSRSSSSGMIITVSIILAISSIRMCDAQQMASVTVMAVCRCCAQGAATAVIAAHTKPRQQLHLCLQAWLAGAAVSPR</sequence>
<proteinExistence type="predicted"/>
<keyword evidence="2" id="KW-1185">Reference proteome</keyword>
<organism evidence="1 2">
    <name type="scientific">Tetradesmus obliquus</name>
    <name type="common">Green alga</name>
    <name type="synonym">Acutodesmus obliquus</name>
    <dbReference type="NCBI Taxonomy" id="3088"/>
    <lineage>
        <taxon>Eukaryota</taxon>
        <taxon>Viridiplantae</taxon>
        <taxon>Chlorophyta</taxon>
        <taxon>core chlorophytes</taxon>
        <taxon>Chlorophyceae</taxon>
        <taxon>CS clade</taxon>
        <taxon>Sphaeropleales</taxon>
        <taxon>Scenedesmaceae</taxon>
        <taxon>Tetradesmus</taxon>
    </lineage>
</organism>
<accession>A0A383VHY2</accession>
<dbReference type="AlphaFoldDB" id="A0A383VHY2"/>
<reference evidence="1 2" key="1">
    <citation type="submission" date="2016-10" db="EMBL/GenBank/DDBJ databases">
        <authorList>
            <person name="Cai Z."/>
        </authorList>
    </citation>
    <scope>NUCLEOTIDE SEQUENCE [LARGE SCALE GENOMIC DNA]</scope>
</reference>
<protein>
    <submittedName>
        <fullName evidence="1">Uncharacterized protein</fullName>
    </submittedName>
</protein>
<evidence type="ECO:0000313" key="1">
    <source>
        <dbReference type="EMBL" id="SZX64811.1"/>
    </source>
</evidence>
<dbReference type="EMBL" id="FNXT01000469">
    <property type="protein sequence ID" value="SZX64811.1"/>
    <property type="molecule type" value="Genomic_DNA"/>
</dbReference>